<evidence type="ECO:0000256" key="17">
    <source>
        <dbReference type="ARBA" id="ARBA00031026"/>
    </source>
</evidence>
<dbReference type="GO" id="GO:0008360">
    <property type="term" value="P:regulation of cell shape"/>
    <property type="evidence" value="ECO:0007669"/>
    <property type="project" value="UniProtKB-KW"/>
</dbReference>
<dbReference type="RefSeq" id="WP_036927336.1">
    <property type="nucleotide sequence ID" value="NZ_JRPQ01000086.1"/>
</dbReference>
<keyword evidence="11 19" id="KW-0521">NADP</keyword>
<dbReference type="Gene3D" id="3.30.43.10">
    <property type="entry name" value="Uridine Diphospho-n-acetylenolpyruvylglucosamine Reductase, domain 2"/>
    <property type="match status" value="1"/>
</dbReference>
<evidence type="ECO:0000256" key="4">
    <source>
        <dbReference type="ARBA" id="ARBA00004752"/>
    </source>
</evidence>
<dbReference type="AlphaFoldDB" id="A0A098YS78"/>
<keyword evidence="8 19" id="KW-0132">Cell division</keyword>
<dbReference type="EC" id="1.3.1.98" evidence="5 19"/>
<accession>A0A098YS78</accession>
<comment type="similarity">
    <text evidence="19">Belongs to the MurB family.</text>
</comment>
<dbReference type="InterPro" id="IPR003170">
    <property type="entry name" value="MurB"/>
</dbReference>
<evidence type="ECO:0000313" key="22">
    <source>
        <dbReference type="Proteomes" id="UP000029723"/>
    </source>
</evidence>
<evidence type="ECO:0000256" key="5">
    <source>
        <dbReference type="ARBA" id="ARBA00012518"/>
    </source>
</evidence>
<keyword evidence="10 19" id="KW-0274">FAD</keyword>
<comment type="cofactor">
    <cofactor evidence="1 19">
        <name>FAD</name>
        <dbReference type="ChEBI" id="CHEBI:57692"/>
    </cofactor>
</comment>
<dbReference type="PANTHER" id="PTHR21071:SF4">
    <property type="entry name" value="UDP-N-ACETYLENOLPYRUVOYLGLUCOSAMINE REDUCTASE"/>
    <property type="match status" value="1"/>
</dbReference>
<dbReference type="InterPro" id="IPR016167">
    <property type="entry name" value="FAD-bd_PCMH_sub1"/>
</dbReference>
<comment type="function">
    <text evidence="2 19">Cell wall formation.</text>
</comment>
<organism evidence="21 22">
    <name type="scientific">Hoylesella timonensis S9-PR14</name>
    <dbReference type="NCBI Taxonomy" id="1401062"/>
    <lineage>
        <taxon>Bacteria</taxon>
        <taxon>Pseudomonadati</taxon>
        <taxon>Bacteroidota</taxon>
        <taxon>Bacteroidia</taxon>
        <taxon>Bacteroidales</taxon>
        <taxon>Prevotellaceae</taxon>
        <taxon>Hoylesella</taxon>
    </lineage>
</organism>
<dbReference type="SUPFAM" id="SSF56176">
    <property type="entry name" value="FAD-binding/transporter-associated domain-like"/>
    <property type="match status" value="1"/>
</dbReference>
<keyword evidence="13 19" id="KW-0573">Peptidoglycan synthesis</keyword>
<evidence type="ECO:0000256" key="8">
    <source>
        <dbReference type="ARBA" id="ARBA00022618"/>
    </source>
</evidence>
<dbReference type="PANTHER" id="PTHR21071">
    <property type="entry name" value="UDP-N-ACETYLENOLPYRUVOYLGLUCOSAMINE REDUCTASE"/>
    <property type="match status" value="1"/>
</dbReference>
<evidence type="ECO:0000256" key="14">
    <source>
        <dbReference type="ARBA" id="ARBA00023002"/>
    </source>
</evidence>
<dbReference type="Gene3D" id="3.90.78.10">
    <property type="entry name" value="UDP-N-acetylenolpyruvoylglucosamine reductase, C-terminal domain"/>
    <property type="match status" value="1"/>
</dbReference>
<comment type="catalytic activity">
    <reaction evidence="18 19">
        <text>UDP-N-acetyl-alpha-D-muramate + NADP(+) = UDP-N-acetyl-3-O-(1-carboxyvinyl)-alpha-D-glucosamine + NADPH + H(+)</text>
        <dbReference type="Rhea" id="RHEA:12248"/>
        <dbReference type="ChEBI" id="CHEBI:15378"/>
        <dbReference type="ChEBI" id="CHEBI:57783"/>
        <dbReference type="ChEBI" id="CHEBI:58349"/>
        <dbReference type="ChEBI" id="CHEBI:68483"/>
        <dbReference type="ChEBI" id="CHEBI:70757"/>
        <dbReference type="EC" id="1.3.1.98"/>
    </reaction>
</comment>
<keyword evidence="14 19" id="KW-0560">Oxidoreductase</keyword>
<evidence type="ECO:0000256" key="3">
    <source>
        <dbReference type="ARBA" id="ARBA00004496"/>
    </source>
</evidence>
<evidence type="ECO:0000256" key="18">
    <source>
        <dbReference type="ARBA" id="ARBA00048914"/>
    </source>
</evidence>
<sequence length="337" mass="37638">MLDRKNYSLQQHNTFGIDARCRRFIAFDSKEELQQALSTLTPQDEPFMPLGEGSNLLLTKDFEGTVLHSRIQFIDIKIEDSIATVKAGSGVIWDDLVAACVEQKAYGLENLSLIPGTVGAAAVQNIGAYGCEVKDFIQTITAVEIATGHEVTFTNADCQYAYRYSKFKDEWKNKYVIISVELKFNCTYSPHLDYGNIQSELQRKGIEHPTPQQLRDTIIAIRQAKLPDPKVQGNAGSFFMNPIVSMQQYQALAVRYPQMPHYQIDGLSVKIPAGWLIEQCGWKGKTLGRAGVHDRQALVLVNRGGASGSDIERLCKEIQKDVSERFGIAIHPEVNIL</sequence>
<dbReference type="InterPro" id="IPR036318">
    <property type="entry name" value="FAD-bd_PCMH-like_sf"/>
</dbReference>
<dbReference type="Gene3D" id="3.30.465.10">
    <property type="match status" value="1"/>
</dbReference>
<feature type="domain" description="FAD-binding PCMH-type" evidence="20">
    <location>
        <begin position="17"/>
        <end position="187"/>
    </location>
</feature>
<dbReference type="UniPathway" id="UPA00219"/>
<evidence type="ECO:0000313" key="21">
    <source>
        <dbReference type="EMBL" id="KGI22132.1"/>
    </source>
</evidence>
<name>A0A098YS78_9BACT</name>
<comment type="subcellular location">
    <subcellularLocation>
        <location evidence="3 19">Cytoplasm</location>
    </subcellularLocation>
</comment>
<dbReference type="EMBL" id="JRPQ01000086">
    <property type="protein sequence ID" value="KGI22132.1"/>
    <property type="molecule type" value="Genomic_DNA"/>
</dbReference>
<dbReference type="HAMAP" id="MF_00037">
    <property type="entry name" value="MurB"/>
    <property type="match status" value="1"/>
</dbReference>
<gene>
    <name evidence="19" type="primary">murB</name>
    <name evidence="21" type="ORF">HMPREF9304_06190</name>
</gene>
<dbReference type="GO" id="GO:0009252">
    <property type="term" value="P:peptidoglycan biosynthetic process"/>
    <property type="evidence" value="ECO:0007669"/>
    <property type="project" value="UniProtKB-UniRule"/>
</dbReference>
<evidence type="ECO:0000256" key="16">
    <source>
        <dbReference type="ARBA" id="ARBA00023316"/>
    </source>
</evidence>
<evidence type="ECO:0000256" key="1">
    <source>
        <dbReference type="ARBA" id="ARBA00001974"/>
    </source>
</evidence>
<dbReference type="InterPro" id="IPR016166">
    <property type="entry name" value="FAD-bd_PCMH"/>
</dbReference>
<comment type="pathway">
    <text evidence="4 19">Cell wall biogenesis; peptidoglycan biosynthesis.</text>
</comment>
<protein>
    <recommendedName>
        <fullName evidence="6 19">UDP-N-acetylenolpyruvoylglucosamine reductase</fullName>
        <ecNumber evidence="5 19">1.3.1.98</ecNumber>
    </recommendedName>
    <alternativeName>
        <fullName evidence="17 19">UDP-N-acetylmuramate dehydrogenase</fullName>
    </alternativeName>
</protein>
<evidence type="ECO:0000256" key="2">
    <source>
        <dbReference type="ARBA" id="ARBA00003921"/>
    </source>
</evidence>
<dbReference type="GO" id="GO:0071949">
    <property type="term" value="F:FAD binding"/>
    <property type="evidence" value="ECO:0007669"/>
    <property type="project" value="InterPro"/>
</dbReference>
<dbReference type="NCBIfam" id="TIGR00179">
    <property type="entry name" value="murB"/>
    <property type="match status" value="1"/>
</dbReference>
<dbReference type="NCBIfam" id="NF010478">
    <property type="entry name" value="PRK13903.1"/>
    <property type="match status" value="1"/>
</dbReference>
<evidence type="ECO:0000256" key="7">
    <source>
        <dbReference type="ARBA" id="ARBA00022490"/>
    </source>
</evidence>
<dbReference type="GO" id="GO:0005829">
    <property type="term" value="C:cytosol"/>
    <property type="evidence" value="ECO:0007669"/>
    <property type="project" value="TreeGrafter"/>
</dbReference>
<feature type="active site" evidence="19">
    <location>
        <position position="163"/>
    </location>
</feature>
<dbReference type="PROSITE" id="PS51387">
    <property type="entry name" value="FAD_PCMH"/>
    <property type="match status" value="1"/>
</dbReference>
<proteinExistence type="inferred from homology"/>
<dbReference type="Pfam" id="PF02873">
    <property type="entry name" value="MurB_C"/>
    <property type="match status" value="1"/>
</dbReference>
<dbReference type="InterPro" id="IPR011601">
    <property type="entry name" value="MurB_C"/>
</dbReference>
<evidence type="ECO:0000256" key="9">
    <source>
        <dbReference type="ARBA" id="ARBA00022630"/>
    </source>
</evidence>
<dbReference type="GO" id="GO:0051301">
    <property type="term" value="P:cell division"/>
    <property type="evidence" value="ECO:0007669"/>
    <property type="project" value="UniProtKB-KW"/>
</dbReference>
<dbReference type="InterPro" id="IPR006094">
    <property type="entry name" value="Oxid_FAD_bind_N"/>
</dbReference>
<keyword evidence="9 19" id="KW-0285">Flavoprotein</keyword>
<dbReference type="OrthoDB" id="9804753at2"/>
<dbReference type="GO" id="GO:0071555">
    <property type="term" value="P:cell wall organization"/>
    <property type="evidence" value="ECO:0007669"/>
    <property type="project" value="UniProtKB-KW"/>
</dbReference>
<feature type="active site" evidence="19">
    <location>
        <position position="333"/>
    </location>
</feature>
<dbReference type="GO" id="GO:0008762">
    <property type="term" value="F:UDP-N-acetylmuramate dehydrogenase activity"/>
    <property type="evidence" value="ECO:0007669"/>
    <property type="project" value="UniProtKB-UniRule"/>
</dbReference>
<evidence type="ECO:0000256" key="19">
    <source>
        <dbReference type="HAMAP-Rule" id="MF_00037"/>
    </source>
</evidence>
<keyword evidence="16 19" id="KW-0961">Cell wall biogenesis/degradation</keyword>
<dbReference type="InterPro" id="IPR016169">
    <property type="entry name" value="FAD-bd_PCMH_sub2"/>
</dbReference>
<evidence type="ECO:0000256" key="15">
    <source>
        <dbReference type="ARBA" id="ARBA00023306"/>
    </source>
</evidence>
<reference evidence="21 22" key="1">
    <citation type="submission" date="2014-07" db="EMBL/GenBank/DDBJ databases">
        <authorList>
            <person name="McCorrison J."/>
            <person name="Sanka R."/>
            <person name="Torralba M."/>
            <person name="Gillis M."/>
            <person name="Haft D.H."/>
            <person name="Methe B."/>
            <person name="Sutton G."/>
            <person name="Nelson K.E."/>
        </authorList>
    </citation>
    <scope>NUCLEOTIDE SEQUENCE [LARGE SCALE GENOMIC DNA]</scope>
    <source>
        <strain evidence="21 22">S9-PR14</strain>
    </source>
</reference>
<evidence type="ECO:0000259" key="20">
    <source>
        <dbReference type="PROSITE" id="PS51387"/>
    </source>
</evidence>
<dbReference type="SUPFAM" id="SSF56194">
    <property type="entry name" value="Uridine diphospho-N-Acetylenolpyruvylglucosamine reductase, MurB, C-terminal domain"/>
    <property type="match status" value="1"/>
</dbReference>
<keyword evidence="15 19" id="KW-0131">Cell cycle</keyword>
<keyword evidence="7 19" id="KW-0963">Cytoplasm</keyword>
<evidence type="ECO:0000256" key="13">
    <source>
        <dbReference type="ARBA" id="ARBA00022984"/>
    </source>
</evidence>
<feature type="active site" description="Proton donor" evidence="19">
    <location>
        <position position="237"/>
    </location>
</feature>
<evidence type="ECO:0000256" key="6">
    <source>
        <dbReference type="ARBA" id="ARBA00015188"/>
    </source>
</evidence>
<dbReference type="InterPro" id="IPR036635">
    <property type="entry name" value="MurB_C_sf"/>
</dbReference>
<dbReference type="NCBIfam" id="NF000755">
    <property type="entry name" value="PRK00046.1"/>
    <property type="match status" value="1"/>
</dbReference>
<dbReference type="Pfam" id="PF01565">
    <property type="entry name" value="FAD_binding_4"/>
    <property type="match status" value="1"/>
</dbReference>
<evidence type="ECO:0000256" key="11">
    <source>
        <dbReference type="ARBA" id="ARBA00022857"/>
    </source>
</evidence>
<keyword evidence="12 19" id="KW-0133">Cell shape</keyword>
<evidence type="ECO:0000256" key="12">
    <source>
        <dbReference type="ARBA" id="ARBA00022960"/>
    </source>
</evidence>
<evidence type="ECO:0000256" key="10">
    <source>
        <dbReference type="ARBA" id="ARBA00022827"/>
    </source>
</evidence>
<comment type="caution">
    <text evidence="21">The sequence shown here is derived from an EMBL/GenBank/DDBJ whole genome shotgun (WGS) entry which is preliminary data.</text>
</comment>
<dbReference type="Proteomes" id="UP000029723">
    <property type="component" value="Unassembled WGS sequence"/>
</dbReference>